<dbReference type="Pfam" id="PF00085">
    <property type="entry name" value="Thioredoxin"/>
    <property type="match status" value="1"/>
</dbReference>
<accession>A0A4P9XLS7</accession>
<feature type="chain" id="PRO_5020284457" evidence="1">
    <location>
        <begin position="20"/>
        <end position="150"/>
    </location>
</feature>
<keyword evidence="1" id="KW-0732">Signal</keyword>
<evidence type="ECO:0000259" key="2">
    <source>
        <dbReference type="Pfam" id="PF00085"/>
    </source>
</evidence>
<evidence type="ECO:0000313" key="3">
    <source>
        <dbReference type="EMBL" id="RKP06776.1"/>
    </source>
</evidence>
<dbReference type="InterPro" id="IPR036249">
    <property type="entry name" value="Thioredoxin-like_sf"/>
</dbReference>
<dbReference type="InterPro" id="IPR013766">
    <property type="entry name" value="Thioredoxin_domain"/>
</dbReference>
<proteinExistence type="predicted"/>
<protein>
    <submittedName>
        <fullName evidence="3">Thioredoxin-like protein</fullName>
    </submittedName>
</protein>
<feature type="domain" description="Thioredoxin" evidence="2">
    <location>
        <begin position="48"/>
        <end position="127"/>
    </location>
</feature>
<dbReference type="Gene3D" id="3.40.30.10">
    <property type="entry name" value="Glutaredoxin"/>
    <property type="match status" value="1"/>
</dbReference>
<organism evidence="3 4">
    <name type="scientific">Thamnocephalis sphaerospora</name>
    <dbReference type="NCBI Taxonomy" id="78915"/>
    <lineage>
        <taxon>Eukaryota</taxon>
        <taxon>Fungi</taxon>
        <taxon>Fungi incertae sedis</taxon>
        <taxon>Zoopagomycota</taxon>
        <taxon>Zoopagomycotina</taxon>
        <taxon>Zoopagomycetes</taxon>
        <taxon>Zoopagales</taxon>
        <taxon>Sigmoideomycetaceae</taxon>
        <taxon>Thamnocephalis</taxon>
    </lineage>
</organism>
<sequence>MRRNAVLAASLLAHAKCAAFDRMDELRVMQDNDHGTFKDLSDDKEVLEVTTKTQRCILHFYHQDFRRCQIMDKHLQKLAKKYFKTRFARMDVEKAPFLVERMKIQMLPCVVLFKDGIAVDRVVGFEELGNTDNFTLRTLERRLAREGRQW</sequence>
<dbReference type="AlphaFoldDB" id="A0A4P9XLS7"/>
<feature type="signal peptide" evidence="1">
    <location>
        <begin position="1"/>
        <end position="19"/>
    </location>
</feature>
<dbReference type="CDD" id="cd02989">
    <property type="entry name" value="Phd_like_TxnDC9"/>
    <property type="match status" value="1"/>
</dbReference>
<dbReference type="OrthoDB" id="10257948at2759"/>
<gene>
    <name evidence="3" type="ORF">THASP1DRAFT_18019</name>
</gene>
<dbReference type="Proteomes" id="UP000271241">
    <property type="component" value="Unassembled WGS sequence"/>
</dbReference>
<evidence type="ECO:0000256" key="1">
    <source>
        <dbReference type="SAM" id="SignalP"/>
    </source>
</evidence>
<dbReference type="EMBL" id="KZ992820">
    <property type="protein sequence ID" value="RKP06776.1"/>
    <property type="molecule type" value="Genomic_DNA"/>
</dbReference>
<dbReference type="SUPFAM" id="SSF52833">
    <property type="entry name" value="Thioredoxin-like"/>
    <property type="match status" value="1"/>
</dbReference>
<reference evidence="4" key="1">
    <citation type="journal article" date="2018" name="Nat. Microbiol.">
        <title>Leveraging single-cell genomics to expand the fungal tree of life.</title>
        <authorList>
            <person name="Ahrendt S.R."/>
            <person name="Quandt C.A."/>
            <person name="Ciobanu D."/>
            <person name="Clum A."/>
            <person name="Salamov A."/>
            <person name="Andreopoulos B."/>
            <person name="Cheng J.F."/>
            <person name="Woyke T."/>
            <person name="Pelin A."/>
            <person name="Henrissat B."/>
            <person name="Reynolds N.K."/>
            <person name="Benny G.L."/>
            <person name="Smith M.E."/>
            <person name="James T.Y."/>
            <person name="Grigoriev I.V."/>
        </authorList>
    </citation>
    <scope>NUCLEOTIDE SEQUENCE [LARGE SCALE GENOMIC DNA]</scope>
    <source>
        <strain evidence="4">RSA 1356</strain>
    </source>
</reference>
<dbReference type="STRING" id="78915.A0A4P9XLS7"/>
<keyword evidence="4" id="KW-1185">Reference proteome</keyword>
<evidence type="ECO:0000313" key="4">
    <source>
        <dbReference type="Proteomes" id="UP000271241"/>
    </source>
</evidence>
<dbReference type="PANTHER" id="PTHR21148">
    <property type="entry name" value="THIOREDOXIN DOMAIN-CONTAINING PROTEIN 9"/>
    <property type="match status" value="1"/>
</dbReference>
<name>A0A4P9XLS7_9FUNG</name>